<evidence type="ECO:0000313" key="6">
    <source>
        <dbReference type="EMBL" id="BAY55649.1"/>
    </source>
</evidence>
<organism evidence="6 7">
    <name type="scientific">Leptolyngbya boryana NIES-2135</name>
    <dbReference type="NCBI Taxonomy" id="1973484"/>
    <lineage>
        <taxon>Bacteria</taxon>
        <taxon>Bacillati</taxon>
        <taxon>Cyanobacteriota</taxon>
        <taxon>Cyanophyceae</taxon>
        <taxon>Leptolyngbyales</taxon>
        <taxon>Leptolyngbyaceae</taxon>
        <taxon>Leptolyngbya group</taxon>
        <taxon>Leptolyngbya</taxon>
    </lineage>
</organism>
<evidence type="ECO:0000256" key="3">
    <source>
        <dbReference type="ARBA" id="ARBA00023315"/>
    </source>
</evidence>
<dbReference type="PANTHER" id="PTHR10434:SF11">
    <property type="entry name" value="1-ACYL-SN-GLYCEROL-3-PHOSPHATE ACYLTRANSFERASE"/>
    <property type="match status" value="1"/>
</dbReference>
<comment type="similarity">
    <text evidence="1 4">Belongs to the 1-acyl-sn-glycerol-3-phosphate acyltransferase family.</text>
</comment>
<keyword evidence="7" id="KW-1185">Reference proteome</keyword>
<evidence type="ECO:0000313" key="7">
    <source>
        <dbReference type="Proteomes" id="UP000217895"/>
    </source>
</evidence>
<feature type="domain" description="Phospholipid/glycerol acyltransferase" evidence="5">
    <location>
        <begin position="57"/>
        <end position="169"/>
    </location>
</feature>
<dbReference type="PANTHER" id="PTHR10434">
    <property type="entry name" value="1-ACYL-SN-GLYCEROL-3-PHOSPHATE ACYLTRANSFERASE"/>
    <property type="match status" value="1"/>
</dbReference>
<dbReference type="InterPro" id="IPR004552">
    <property type="entry name" value="AGP_acyltrans"/>
</dbReference>
<dbReference type="CDD" id="cd07989">
    <property type="entry name" value="LPLAT_AGPAT-like"/>
    <property type="match status" value="1"/>
</dbReference>
<gene>
    <name evidence="6" type="ORF">NIES2135_24730</name>
</gene>
<evidence type="ECO:0000259" key="5">
    <source>
        <dbReference type="SMART" id="SM00563"/>
    </source>
</evidence>
<accession>A0A1Z4JFV9</accession>
<proteinExistence type="inferred from homology"/>
<comment type="domain">
    <text evidence="4">The HXXXXD motif is essential for acyltransferase activity and may constitute the binding site for the phosphate moiety of the glycerol-3-phosphate.</text>
</comment>
<evidence type="ECO:0000256" key="2">
    <source>
        <dbReference type="ARBA" id="ARBA00022679"/>
    </source>
</evidence>
<dbReference type="NCBIfam" id="TIGR00530">
    <property type="entry name" value="AGP_acyltrn"/>
    <property type="match status" value="1"/>
</dbReference>
<keyword evidence="4" id="KW-0444">Lipid biosynthesis</keyword>
<keyword evidence="4" id="KW-0443">Lipid metabolism</keyword>
<keyword evidence="4" id="KW-0594">Phospholipid biosynthesis</keyword>
<name>A0A1Z4JFV9_LEPBY</name>
<keyword evidence="2 4" id="KW-0808">Transferase</keyword>
<dbReference type="InterPro" id="IPR002123">
    <property type="entry name" value="Plipid/glycerol_acylTrfase"/>
</dbReference>
<reference evidence="6 7" key="1">
    <citation type="submission" date="2017-06" db="EMBL/GenBank/DDBJ databases">
        <title>Genome sequencing of cyanobaciteial culture collection at National Institute for Environmental Studies (NIES).</title>
        <authorList>
            <person name="Hirose Y."/>
            <person name="Shimura Y."/>
            <person name="Fujisawa T."/>
            <person name="Nakamura Y."/>
            <person name="Kawachi M."/>
        </authorList>
    </citation>
    <scope>NUCLEOTIDE SEQUENCE [LARGE SCALE GENOMIC DNA]</scope>
    <source>
        <strain evidence="6 7">NIES-2135</strain>
    </source>
</reference>
<dbReference type="EC" id="2.3.1.51" evidence="4"/>
<dbReference type="SMART" id="SM00563">
    <property type="entry name" value="PlsC"/>
    <property type="match status" value="1"/>
</dbReference>
<evidence type="ECO:0000256" key="4">
    <source>
        <dbReference type="RuleBase" id="RU361267"/>
    </source>
</evidence>
<dbReference type="SUPFAM" id="SSF69593">
    <property type="entry name" value="Glycerol-3-phosphate (1)-acyltransferase"/>
    <property type="match status" value="1"/>
</dbReference>
<keyword evidence="3 4" id="KW-0012">Acyltransferase</keyword>
<dbReference type="GO" id="GO:0006654">
    <property type="term" value="P:phosphatidic acid biosynthetic process"/>
    <property type="evidence" value="ECO:0007669"/>
    <property type="project" value="TreeGrafter"/>
</dbReference>
<dbReference type="GO" id="GO:0016020">
    <property type="term" value="C:membrane"/>
    <property type="evidence" value="ECO:0007669"/>
    <property type="project" value="InterPro"/>
</dbReference>
<dbReference type="Pfam" id="PF01553">
    <property type="entry name" value="Acyltransferase"/>
    <property type="match status" value="1"/>
</dbReference>
<sequence length="222" mass="24269">MSQTSERPSAEISRDREPLISLVLYHLFKWSVVSPVLHTYFCGRIYGAENVPKQGRLLVVSNHASDFDPPLLSCAIGRPVAYMAKEELFNVPVLKQAITAYGAYPVKRGTGDRAAMKAAMASIESGWATGVFLDGTRTPDGRIADPKLGAAWIAAKTNSPLIPVSLWGTHEIFKHGKFPQPVPITIRIGKVIEAPTTTNRAELEAITQRCADAIHELHDLGR</sequence>
<dbReference type="AlphaFoldDB" id="A0A1Z4JFV9"/>
<keyword evidence="4" id="KW-1208">Phospholipid metabolism</keyword>
<protein>
    <recommendedName>
        <fullName evidence="4">1-acyl-sn-glycerol-3-phosphate acyltransferase</fullName>
        <ecNumber evidence="4">2.3.1.51</ecNumber>
    </recommendedName>
</protein>
<dbReference type="Proteomes" id="UP000217895">
    <property type="component" value="Chromosome"/>
</dbReference>
<dbReference type="GO" id="GO:0003841">
    <property type="term" value="F:1-acylglycerol-3-phosphate O-acyltransferase activity"/>
    <property type="evidence" value="ECO:0007669"/>
    <property type="project" value="UniProtKB-UniRule"/>
</dbReference>
<evidence type="ECO:0000256" key="1">
    <source>
        <dbReference type="ARBA" id="ARBA00008655"/>
    </source>
</evidence>
<comment type="catalytic activity">
    <reaction evidence="4">
        <text>a 1-acyl-sn-glycero-3-phosphate + an acyl-CoA = a 1,2-diacyl-sn-glycero-3-phosphate + CoA</text>
        <dbReference type="Rhea" id="RHEA:19709"/>
        <dbReference type="ChEBI" id="CHEBI:57287"/>
        <dbReference type="ChEBI" id="CHEBI:57970"/>
        <dbReference type="ChEBI" id="CHEBI:58342"/>
        <dbReference type="ChEBI" id="CHEBI:58608"/>
        <dbReference type="EC" id="2.3.1.51"/>
    </reaction>
</comment>
<dbReference type="EMBL" id="AP018203">
    <property type="protein sequence ID" value="BAY55649.1"/>
    <property type="molecule type" value="Genomic_DNA"/>
</dbReference>